<feature type="transmembrane region" description="Helical" evidence="1">
    <location>
        <begin position="114"/>
        <end position="143"/>
    </location>
</feature>
<dbReference type="Proteomes" id="UP000075883">
    <property type="component" value="Unassembled WGS sequence"/>
</dbReference>
<keyword evidence="1" id="KW-0812">Transmembrane</keyword>
<sequence>MTSLIASVTPTYGYALILLHNGAFSWRAKLATGLADEGCSVAASTLNASSRDNAALPSCYNEDRIDSFTIMAGIFPTVMVFTKILLTGDAYFDPFRIPVLLPRWNMHFLPIGDLIMMLFVVMVFVEMVVFFVIMVMIESWLVYSQPCSSLPRYFSPGMPTLTVSGTQICFHSGTCTSFQTGTCTSRQIGLLTFFQSGTCTSFQAGISVSFQYGFLMIFQSGTFTSRQIGTSTTFQTGICCFFHSDFQTSTFFDSHTFFQSSFQANFFSQTHFGSWWS</sequence>
<keyword evidence="1" id="KW-1133">Transmembrane helix</keyword>
<accession>A0A182M601</accession>
<feature type="transmembrane region" description="Helical" evidence="1">
    <location>
        <begin position="68"/>
        <end position="86"/>
    </location>
</feature>
<dbReference type="AlphaFoldDB" id="A0A182M601"/>
<protein>
    <submittedName>
        <fullName evidence="2">Uncharacterized protein</fullName>
    </submittedName>
</protein>
<dbReference type="EnsemblMetazoa" id="ACUA010334-RA">
    <property type="protein sequence ID" value="ACUA010334-PA"/>
    <property type="gene ID" value="ACUA010334"/>
</dbReference>
<dbReference type="VEuPathDB" id="VectorBase:ACUA010334"/>
<reference evidence="2" key="2">
    <citation type="submission" date="2020-05" db="UniProtKB">
        <authorList>
            <consortium name="EnsemblMetazoa"/>
        </authorList>
    </citation>
    <scope>IDENTIFICATION</scope>
    <source>
        <strain evidence="2">A-37</strain>
    </source>
</reference>
<evidence type="ECO:0000313" key="3">
    <source>
        <dbReference type="Proteomes" id="UP000075883"/>
    </source>
</evidence>
<name>A0A182M601_9DIPT</name>
<reference evidence="3" key="1">
    <citation type="submission" date="2013-09" db="EMBL/GenBank/DDBJ databases">
        <title>The Genome Sequence of Anopheles culicifacies species A.</title>
        <authorList>
            <consortium name="The Broad Institute Genomics Platform"/>
            <person name="Neafsey D.E."/>
            <person name="Besansky N."/>
            <person name="Howell P."/>
            <person name="Walton C."/>
            <person name="Young S.K."/>
            <person name="Zeng Q."/>
            <person name="Gargeya S."/>
            <person name="Fitzgerald M."/>
            <person name="Haas B."/>
            <person name="Abouelleil A."/>
            <person name="Allen A.W."/>
            <person name="Alvarado L."/>
            <person name="Arachchi H.M."/>
            <person name="Berlin A.M."/>
            <person name="Chapman S.B."/>
            <person name="Gainer-Dewar J."/>
            <person name="Goldberg J."/>
            <person name="Griggs A."/>
            <person name="Gujja S."/>
            <person name="Hansen M."/>
            <person name="Howarth C."/>
            <person name="Imamovic A."/>
            <person name="Ireland A."/>
            <person name="Larimer J."/>
            <person name="McCowan C."/>
            <person name="Murphy C."/>
            <person name="Pearson M."/>
            <person name="Poon T.W."/>
            <person name="Priest M."/>
            <person name="Roberts A."/>
            <person name="Saif S."/>
            <person name="Shea T."/>
            <person name="Sisk P."/>
            <person name="Sykes S."/>
            <person name="Wortman J."/>
            <person name="Nusbaum C."/>
            <person name="Birren B."/>
        </authorList>
    </citation>
    <scope>NUCLEOTIDE SEQUENCE [LARGE SCALE GENOMIC DNA]</scope>
    <source>
        <strain evidence="3">A-37</strain>
    </source>
</reference>
<dbReference type="EMBL" id="AXCM01000224">
    <property type="status" value="NOT_ANNOTATED_CDS"/>
    <property type="molecule type" value="Genomic_DNA"/>
</dbReference>
<proteinExistence type="predicted"/>
<keyword evidence="1" id="KW-0472">Membrane</keyword>
<organism evidence="2 3">
    <name type="scientific">Anopheles culicifacies</name>
    <dbReference type="NCBI Taxonomy" id="139723"/>
    <lineage>
        <taxon>Eukaryota</taxon>
        <taxon>Metazoa</taxon>
        <taxon>Ecdysozoa</taxon>
        <taxon>Arthropoda</taxon>
        <taxon>Hexapoda</taxon>
        <taxon>Insecta</taxon>
        <taxon>Pterygota</taxon>
        <taxon>Neoptera</taxon>
        <taxon>Endopterygota</taxon>
        <taxon>Diptera</taxon>
        <taxon>Nematocera</taxon>
        <taxon>Culicoidea</taxon>
        <taxon>Culicidae</taxon>
        <taxon>Anophelinae</taxon>
        <taxon>Anopheles</taxon>
        <taxon>culicifacies species complex</taxon>
    </lineage>
</organism>
<keyword evidence="3" id="KW-1185">Reference proteome</keyword>
<evidence type="ECO:0000256" key="1">
    <source>
        <dbReference type="SAM" id="Phobius"/>
    </source>
</evidence>
<evidence type="ECO:0000313" key="2">
    <source>
        <dbReference type="EnsemblMetazoa" id="ACUA010334-PA"/>
    </source>
</evidence>